<protein>
    <submittedName>
        <fullName evidence="1">Uncharacterized protein</fullName>
    </submittedName>
</protein>
<comment type="caution">
    <text evidence="1">The sequence shown here is derived from an EMBL/GenBank/DDBJ whole genome shotgun (WGS) entry which is preliminary data.</text>
</comment>
<organism evidence="1 2">
    <name type="scientific">Populus alba</name>
    <name type="common">White poplar</name>
    <dbReference type="NCBI Taxonomy" id="43335"/>
    <lineage>
        <taxon>Eukaryota</taxon>
        <taxon>Viridiplantae</taxon>
        <taxon>Streptophyta</taxon>
        <taxon>Embryophyta</taxon>
        <taxon>Tracheophyta</taxon>
        <taxon>Spermatophyta</taxon>
        <taxon>Magnoliopsida</taxon>
        <taxon>eudicotyledons</taxon>
        <taxon>Gunneridae</taxon>
        <taxon>Pentapetalae</taxon>
        <taxon>rosids</taxon>
        <taxon>fabids</taxon>
        <taxon>Malpighiales</taxon>
        <taxon>Salicaceae</taxon>
        <taxon>Saliceae</taxon>
        <taxon>Populus</taxon>
    </lineage>
</organism>
<keyword evidence="2" id="KW-1185">Reference proteome</keyword>
<dbReference type="Proteomes" id="UP000309997">
    <property type="component" value="Unassembled WGS sequence"/>
</dbReference>
<evidence type="ECO:0000313" key="1">
    <source>
        <dbReference type="EMBL" id="KAL3570535.1"/>
    </source>
</evidence>
<dbReference type="EMBL" id="RCHU02000015">
    <property type="protein sequence ID" value="KAL3570535.1"/>
    <property type="molecule type" value="Genomic_DNA"/>
</dbReference>
<sequence length="162" mass="18247">MCSSDSVFAELHPLGGKVLENISDSIVAVNTVEVFGDGASLFKLIKHCRLSLNFLEAKLLPFPPPTLQNPTQGSQRTAKESFSLKAGKSKEMQERASNGTVTFTRRMEFPTKLGLGFWKHHRTVRIDSTEVLFRELNVIQYDYGNEISKDKMFIVLSPRRKA</sequence>
<accession>A0ACC4AWD3</accession>
<name>A0ACC4AWD3_POPAL</name>
<evidence type="ECO:0000313" key="2">
    <source>
        <dbReference type="Proteomes" id="UP000309997"/>
    </source>
</evidence>
<proteinExistence type="predicted"/>
<gene>
    <name evidence="1" type="ORF">D5086_027784</name>
</gene>
<reference evidence="1 2" key="1">
    <citation type="journal article" date="2024" name="Plant Biotechnol. J.">
        <title>Genome and CRISPR/Cas9 system of a widespread forest tree (Populus alba) in the world.</title>
        <authorList>
            <person name="Liu Y.J."/>
            <person name="Jiang P.F."/>
            <person name="Han X.M."/>
            <person name="Li X.Y."/>
            <person name="Wang H.M."/>
            <person name="Wang Y.J."/>
            <person name="Wang X.X."/>
            <person name="Zeng Q.Y."/>
        </authorList>
    </citation>
    <scope>NUCLEOTIDE SEQUENCE [LARGE SCALE GENOMIC DNA]</scope>
    <source>
        <strain evidence="2">cv. PAL-ZL1</strain>
    </source>
</reference>